<dbReference type="InterPro" id="IPR042104">
    <property type="entry name" value="PKS_dehydratase_sf"/>
</dbReference>
<dbReference type="Pfam" id="PF08659">
    <property type="entry name" value="KR"/>
    <property type="match status" value="1"/>
</dbReference>
<dbReference type="Pfam" id="PF00698">
    <property type="entry name" value="Acyl_transf_1"/>
    <property type="match status" value="1"/>
</dbReference>
<dbReference type="InterPro" id="IPR014030">
    <property type="entry name" value="Ketoacyl_synth_N"/>
</dbReference>
<keyword evidence="2" id="KW-0597">Phosphoprotein</keyword>
<accession>A0A2G8SAA6</accession>
<feature type="compositionally biased region" description="Low complexity" evidence="6">
    <location>
        <begin position="1218"/>
        <end position="1230"/>
    </location>
</feature>
<dbReference type="Gene3D" id="3.40.47.10">
    <property type="match status" value="1"/>
</dbReference>
<dbReference type="PROSITE" id="PS52019">
    <property type="entry name" value="PKS_MFAS_DH"/>
    <property type="match status" value="1"/>
</dbReference>
<dbReference type="PANTHER" id="PTHR43775">
    <property type="entry name" value="FATTY ACID SYNTHASE"/>
    <property type="match status" value="1"/>
</dbReference>
<dbReference type="Gene3D" id="3.10.129.110">
    <property type="entry name" value="Polyketide synthase dehydratase"/>
    <property type="match status" value="1"/>
</dbReference>
<dbReference type="InterPro" id="IPR036736">
    <property type="entry name" value="ACP-like_sf"/>
</dbReference>
<keyword evidence="1" id="KW-0596">Phosphopantetheine</keyword>
<dbReference type="Pfam" id="PF16197">
    <property type="entry name" value="KAsynt_C_assoc"/>
    <property type="match status" value="1"/>
</dbReference>
<dbReference type="OrthoDB" id="329835at2759"/>
<dbReference type="Pfam" id="PF02801">
    <property type="entry name" value="Ketoacyl-synt_C"/>
    <property type="match status" value="1"/>
</dbReference>
<keyword evidence="4" id="KW-0511">Multifunctional enzyme</keyword>
<evidence type="ECO:0000256" key="3">
    <source>
        <dbReference type="ARBA" id="ARBA00022679"/>
    </source>
</evidence>
<dbReference type="InterPro" id="IPR050091">
    <property type="entry name" value="PKS_NRPS_Biosynth_Enz"/>
</dbReference>
<dbReference type="InterPro" id="IPR020841">
    <property type="entry name" value="PKS_Beta-ketoAc_synthase_dom"/>
</dbReference>
<dbReference type="InterPro" id="IPR014031">
    <property type="entry name" value="Ketoacyl_synth_C"/>
</dbReference>
<feature type="active site" description="Proton acceptor; for dehydratase activity" evidence="5">
    <location>
        <position position="920"/>
    </location>
</feature>
<dbReference type="InterPro" id="IPR016039">
    <property type="entry name" value="Thiolase-like"/>
</dbReference>
<dbReference type="GO" id="GO:0004312">
    <property type="term" value="F:fatty acid synthase activity"/>
    <property type="evidence" value="ECO:0007669"/>
    <property type="project" value="TreeGrafter"/>
</dbReference>
<evidence type="ECO:0000256" key="4">
    <source>
        <dbReference type="ARBA" id="ARBA00023268"/>
    </source>
</evidence>
<evidence type="ECO:0000256" key="5">
    <source>
        <dbReference type="PROSITE-ProRule" id="PRU01363"/>
    </source>
</evidence>
<dbReference type="Pfam" id="PF14765">
    <property type="entry name" value="PS-DH"/>
    <property type="match status" value="1"/>
</dbReference>
<evidence type="ECO:0000259" key="8">
    <source>
        <dbReference type="PROSITE" id="PS52019"/>
    </source>
</evidence>
<dbReference type="InterPro" id="IPR016035">
    <property type="entry name" value="Acyl_Trfase/lysoPLipase"/>
</dbReference>
<evidence type="ECO:0000256" key="6">
    <source>
        <dbReference type="SAM" id="MobiDB-lite"/>
    </source>
</evidence>
<evidence type="ECO:0000256" key="1">
    <source>
        <dbReference type="ARBA" id="ARBA00022450"/>
    </source>
</evidence>
<name>A0A2G8SAA6_9APHY</name>
<evidence type="ECO:0000313" key="9">
    <source>
        <dbReference type="EMBL" id="PIL30700.1"/>
    </source>
</evidence>
<dbReference type="Pfam" id="PF00550">
    <property type="entry name" value="PP-binding"/>
    <property type="match status" value="1"/>
</dbReference>
<dbReference type="SUPFAM" id="SSF52151">
    <property type="entry name" value="FabD/lysophospholipase-like"/>
    <property type="match status" value="1"/>
</dbReference>
<dbReference type="EMBL" id="AYKW01000014">
    <property type="protein sequence ID" value="PIL30700.1"/>
    <property type="molecule type" value="Genomic_DNA"/>
</dbReference>
<dbReference type="PANTHER" id="PTHR43775:SF37">
    <property type="entry name" value="SI:DKEY-61P9.11"/>
    <property type="match status" value="1"/>
</dbReference>
<dbReference type="InterPro" id="IPR013968">
    <property type="entry name" value="PKS_KR"/>
</dbReference>
<dbReference type="Gene3D" id="3.40.366.10">
    <property type="entry name" value="Malonyl-Coenzyme A Acyl Carrier Protein, domain 2"/>
    <property type="match status" value="1"/>
</dbReference>
<dbReference type="Gene3D" id="3.40.50.720">
    <property type="entry name" value="NAD(P)-binding Rossmann-like Domain"/>
    <property type="match status" value="3"/>
</dbReference>
<keyword evidence="10" id="KW-1185">Reference proteome</keyword>
<dbReference type="SMART" id="SM00822">
    <property type="entry name" value="PKS_KR"/>
    <property type="match status" value="1"/>
</dbReference>
<dbReference type="InterPro" id="IPR057326">
    <property type="entry name" value="KR_dom"/>
</dbReference>
<dbReference type="SUPFAM" id="SSF53901">
    <property type="entry name" value="Thiolase-like"/>
    <property type="match status" value="1"/>
</dbReference>
<sequence>MYANQTKIAVVGIGAQLPSGTSSSTNFDYHSFFEFLLQKGEAYEPIPKERFNIEYIRGNATGKILADTGVFLKDIDQFDFLEFGITAKDAKYMPLSTRKLVEVTFLGLRDSGIDYRGKNIGCYMSGVAHDFYNISGHDDTEAKGSFSYGPAMVANRVSYHLDLRGPTVPIDTACSSTLYTTHLAVQALRNGECDAAVVGGCQLNHRFTDWLIYTQGGILSPDGKCKPFDATANGFGRGEGAVAIVLKPLEDAIRDHDHIYATILGTGVNSSGSLAPISAPVASAQRDAMRRAFAQTDRKPQDVDFLELHATGTASGDPTEANWVGAEFKRDDELALGSVKGNVGHLEITAFLASLCKVCGIFETGLIPPNVNFVTPNPSIHWDEYRFRVPTEIEPLKVRSSTRPALVAMTSSGIGGANGHAVIEGPPVSTSSTPSFWVEGAGAPSLLIAGGLSPRSTAAVGESLLGILEGVDIAGLSKVFGRRARSMTWRSFAVAKTGKTPKFNEAAIIPKHKTPIVFVFSGQGTQHFQMGRDLFRTSAVFRASIIDLDKVYKAATGSSLIELGLFTETVTDTKDPLGDPWPIAITLPALTMLQLALVETLAAVGVTPDIVVGHSAGETAVLSASGSGSKELALEVAIARSRAMALLEQASGTMAAVSCSPEDAAGFIAEVHAELGEGTLTVGCYNTPGAVTLSGTESHIDLAVKKASEAGIFARKLRTRIPVHSGMMVLCRAEFEKLVQDVFARYPTSAPTVETYSTKTGALFTEAFDAQYYWDGTIGPVRFTEAITALAATHKHATYVEIGPHPVLTSYISSMTEKNTLITCPLRRQRAPEPGAEAAEFLTALGKLVVAGHNCVNFDALTGGAKLAPGKVPKYPFAPKTVPWRMQTAEIVRQVQHRNGPLNYPQLQVNVQTHPDLADHIIKEEPIMPAAGFIEMAFEFGATEVFDVEFHSLLPLSSERPVPVEVKLEGTRWSVNSASSMDYSMAWPVQYNRRHATGFLSLEPIDQSTVQSVDLEAIRNRMTAVDMNGDSFAQFGPMYRRIQTCYVARGPNGAVEVLTQVRGADSDIPNLADYRLHPAILDAAIHVMVHPTLTGNYDSELYHLPSKVSSIRLLRAGPLPKTVYGYATLVNWSPDAITYNAMILDEQGAPILDLTGIDVVLHGHHVKALLARYEVVYQSLGLTVGAPHDAPILSEALQLDISRDARPASGRSGSTAPSGSELGSLSGVSASPPLDNHASAIVFDYVRGEETKLQVTLSTLDVSETLSLLFVAQGALNSDAVLGFTRALRREYPSWTLRVATFDSSWSLARVAQASRELLSQAGKEVELKVDVDGSVLVPRVELADPPVTHVPLSLDKPWTLENGEVVQIDLPRASEDHIVVQIGGVVSCSAGIWQFVGKVDAYGSSVPVVGITTKSISSHVEAHKGSIVELRSGSTSLAVPPLVSSTILALALSPPAFSRPERLKGARVLIHDPQGDHGAHLCDICTSLGLKATLIDSLEKANLAPSYLNKPHFILSGSREKKDVTILRSVLSAGSGRILFWNDPEDGLAGIIAKEPWVIGDALRASLKYYSTRATPSASIVRPAQLLPSETSNASLSVSLFDAQKSYVLIGGIGSVGLYMAHWMYKNGARHITLTSRSGPSTLDRVGDWVSQRILHYLRTLSDLTLQTPGVDATSEEAMATLLKNVSAPLGGCVLMAALLNDRSFSAHTQESFDVVFPPKVQAFEVLERVVDISSLDFLITFSSISGVFGNPGQTNYATANTALAGMTGKYKNAFSIVSPAITHSRLVSTTDGSHQSRLRHVTAWGMSTRELCDYIGDGIHKLRDSPVWQYVPAFDWRGVRDNMGPSPMYDHLVPDDGNDFAAQDGDANSLMKIVCHILDMKEEDVSPDVPLTSYGLDSLSAASLSFALRPIVAISQLQLLAGLTVKDLLVRVEEAAEAATPDQPAVSAAPVVGKDPAAEKVQAMEALLARLSTDLAPSTAKGPAQREALGAIVVTGTTGSLGAHALAHLLENSGFKKVYALIRPGDDGVSATERQVSAFKFRGLDTSLLESSRFQAVTCVLEKPSLGMTQDVYQEIRPSVSHILHLGWPVNLLTPLSSFEGPLMGLRSLINLAKDAQEFGPVTLLYGSSVGIFRNYKETAYPKEVPIAASVAVGAGYTESKWVAERFLEIAAERKIVQSVVIRIGQLSGGANGAWKLSEWLPSMICASAALECLPQGQGVSSQ</sequence>
<feature type="domain" description="Ketosynthase family 3 (KS3)" evidence="7">
    <location>
        <begin position="5"/>
        <end position="425"/>
    </location>
</feature>
<evidence type="ECO:0000256" key="2">
    <source>
        <dbReference type="ARBA" id="ARBA00022553"/>
    </source>
</evidence>
<dbReference type="Gene3D" id="1.10.1200.10">
    <property type="entry name" value="ACP-like"/>
    <property type="match status" value="1"/>
</dbReference>
<dbReference type="CDD" id="cd00833">
    <property type="entry name" value="PKS"/>
    <property type="match status" value="1"/>
</dbReference>
<dbReference type="InterPro" id="IPR049551">
    <property type="entry name" value="PKS_DH_C"/>
</dbReference>
<dbReference type="InterPro" id="IPR032821">
    <property type="entry name" value="PKS_assoc"/>
</dbReference>
<comment type="caution">
    <text evidence="9">The sequence shown here is derived from an EMBL/GenBank/DDBJ whole genome shotgun (WGS) entry which is preliminary data.</text>
</comment>
<dbReference type="STRING" id="1077348.A0A2G8SAA6"/>
<reference evidence="9 10" key="1">
    <citation type="journal article" date="2015" name="Sci. Rep.">
        <title>Chromosome-level genome map provides insights into diverse defense mechanisms in the medicinal fungus Ganoderma sinense.</title>
        <authorList>
            <person name="Zhu Y."/>
            <person name="Xu J."/>
            <person name="Sun C."/>
            <person name="Zhou S."/>
            <person name="Xu H."/>
            <person name="Nelson D.R."/>
            <person name="Qian J."/>
            <person name="Song J."/>
            <person name="Luo H."/>
            <person name="Xiang L."/>
            <person name="Li Y."/>
            <person name="Xu Z."/>
            <person name="Ji A."/>
            <person name="Wang L."/>
            <person name="Lu S."/>
            <person name="Hayward A."/>
            <person name="Sun W."/>
            <person name="Li X."/>
            <person name="Schwartz D.C."/>
            <person name="Wang Y."/>
            <person name="Chen S."/>
        </authorList>
    </citation>
    <scope>NUCLEOTIDE SEQUENCE [LARGE SCALE GENOMIC DNA]</scope>
    <source>
        <strain evidence="9 10">ZZ0214-1</strain>
    </source>
</reference>
<dbReference type="InterPro" id="IPR016036">
    <property type="entry name" value="Malonyl_transacylase_ACP-bd"/>
</dbReference>
<dbReference type="InterPro" id="IPR049900">
    <property type="entry name" value="PKS_mFAS_DH"/>
</dbReference>
<feature type="region of interest" description="Disordered" evidence="6">
    <location>
        <begin position="1205"/>
        <end position="1230"/>
    </location>
</feature>
<dbReference type="SMR" id="A0A2G8SAA6"/>
<dbReference type="InterPro" id="IPR001227">
    <property type="entry name" value="Ac_transferase_dom_sf"/>
</dbReference>
<dbReference type="GO" id="GO:0006633">
    <property type="term" value="P:fatty acid biosynthetic process"/>
    <property type="evidence" value="ECO:0007669"/>
    <property type="project" value="TreeGrafter"/>
</dbReference>
<protein>
    <submittedName>
        <fullName evidence="9">Polyketide synthetase</fullName>
    </submittedName>
</protein>
<dbReference type="InterPro" id="IPR013120">
    <property type="entry name" value="FAR_NAD-bd"/>
</dbReference>
<dbReference type="InterPro" id="IPR009081">
    <property type="entry name" value="PP-bd_ACP"/>
</dbReference>
<evidence type="ECO:0000259" key="7">
    <source>
        <dbReference type="PROSITE" id="PS52004"/>
    </source>
</evidence>
<dbReference type="Pfam" id="PF00109">
    <property type="entry name" value="ketoacyl-synt"/>
    <property type="match status" value="1"/>
</dbReference>
<dbReference type="Gene3D" id="3.30.70.3290">
    <property type="match status" value="1"/>
</dbReference>
<organism evidence="9 10">
    <name type="scientific">Ganoderma sinense ZZ0214-1</name>
    <dbReference type="NCBI Taxonomy" id="1077348"/>
    <lineage>
        <taxon>Eukaryota</taxon>
        <taxon>Fungi</taxon>
        <taxon>Dikarya</taxon>
        <taxon>Basidiomycota</taxon>
        <taxon>Agaricomycotina</taxon>
        <taxon>Agaricomycetes</taxon>
        <taxon>Polyporales</taxon>
        <taxon>Polyporaceae</taxon>
        <taxon>Ganoderma</taxon>
    </lineage>
</organism>
<feature type="region of interest" description="N-terminal hotdog fold" evidence="5">
    <location>
        <begin position="889"/>
        <end position="1007"/>
    </location>
</feature>
<feature type="region of interest" description="C-terminal hotdog fold" evidence="5">
    <location>
        <begin position="1017"/>
        <end position="1168"/>
    </location>
</feature>
<proteinExistence type="predicted"/>
<gene>
    <name evidence="9" type="ORF">GSI_07375</name>
</gene>
<dbReference type="InterPro" id="IPR036291">
    <property type="entry name" value="NAD(P)-bd_dom_sf"/>
</dbReference>
<dbReference type="PROSITE" id="PS52004">
    <property type="entry name" value="KS3_2"/>
    <property type="match status" value="1"/>
</dbReference>
<evidence type="ECO:0000313" key="10">
    <source>
        <dbReference type="Proteomes" id="UP000230002"/>
    </source>
</evidence>
<feature type="domain" description="PKS/mFAS DH" evidence="8">
    <location>
        <begin position="889"/>
        <end position="1168"/>
    </location>
</feature>
<dbReference type="Pfam" id="PF21089">
    <property type="entry name" value="PKS_DH_N"/>
    <property type="match status" value="1"/>
</dbReference>
<dbReference type="SMART" id="SM00825">
    <property type="entry name" value="PKS_KS"/>
    <property type="match status" value="1"/>
</dbReference>
<dbReference type="SMART" id="SM00827">
    <property type="entry name" value="PKS_AT"/>
    <property type="match status" value="1"/>
</dbReference>
<feature type="active site" description="Proton donor; for dehydratase activity" evidence="5">
    <location>
        <position position="1082"/>
    </location>
</feature>
<dbReference type="SUPFAM" id="SSF51735">
    <property type="entry name" value="NAD(P)-binding Rossmann-fold domains"/>
    <property type="match status" value="2"/>
</dbReference>
<dbReference type="Proteomes" id="UP000230002">
    <property type="component" value="Unassembled WGS sequence"/>
</dbReference>
<dbReference type="SUPFAM" id="SSF55048">
    <property type="entry name" value="Probable ACP-binding domain of malonyl-CoA ACP transacylase"/>
    <property type="match status" value="1"/>
</dbReference>
<dbReference type="InterPro" id="IPR049552">
    <property type="entry name" value="PKS_DH_N"/>
</dbReference>
<dbReference type="InterPro" id="IPR014043">
    <property type="entry name" value="Acyl_transferase_dom"/>
</dbReference>
<keyword evidence="3" id="KW-0808">Transferase</keyword>
<dbReference type="Pfam" id="PF07993">
    <property type="entry name" value="NAD_binding_4"/>
    <property type="match status" value="1"/>
</dbReference>
<dbReference type="SUPFAM" id="SSF47336">
    <property type="entry name" value="ACP-like"/>
    <property type="match status" value="1"/>
</dbReference>